<dbReference type="RefSeq" id="WP_090329388.1">
    <property type="nucleotide sequence ID" value="NZ_FNSL01000001.1"/>
</dbReference>
<dbReference type="AlphaFoldDB" id="A0A1H4M360"/>
<evidence type="ECO:0000313" key="3">
    <source>
        <dbReference type="Proteomes" id="UP000199064"/>
    </source>
</evidence>
<dbReference type="Gene3D" id="3.90.1200.10">
    <property type="match status" value="1"/>
</dbReference>
<dbReference type="PANTHER" id="PTHR22603:SF66">
    <property type="entry name" value="ETHANOLAMINE KINASE"/>
    <property type="match status" value="1"/>
</dbReference>
<organism evidence="2 3">
    <name type="scientific">Nitratireductor aquibiodomus</name>
    <dbReference type="NCBI Taxonomy" id="204799"/>
    <lineage>
        <taxon>Bacteria</taxon>
        <taxon>Pseudomonadati</taxon>
        <taxon>Pseudomonadota</taxon>
        <taxon>Alphaproteobacteria</taxon>
        <taxon>Hyphomicrobiales</taxon>
        <taxon>Phyllobacteriaceae</taxon>
        <taxon>Nitratireductor</taxon>
    </lineage>
</organism>
<dbReference type="Gene3D" id="3.30.200.20">
    <property type="entry name" value="Phosphorylase Kinase, domain 1"/>
    <property type="match status" value="1"/>
</dbReference>
<dbReference type="Pfam" id="PF01636">
    <property type="entry name" value="APH"/>
    <property type="match status" value="1"/>
</dbReference>
<keyword evidence="3" id="KW-1185">Reference proteome</keyword>
<accession>A0A1H4M360</accession>
<dbReference type="EMBL" id="FNSL01000001">
    <property type="protein sequence ID" value="SEB76935.1"/>
    <property type="molecule type" value="Genomic_DNA"/>
</dbReference>
<dbReference type="InterPro" id="IPR011009">
    <property type="entry name" value="Kinase-like_dom_sf"/>
</dbReference>
<dbReference type="GO" id="GO:0005737">
    <property type="term" value="C:cytoplasm"/>
    <property type="evidence" value="ECO:0007669"/>
    <property type="project" value="TreeGrafter"/>
</dbReference>
<keyword evidence="2" id="KW-0808">Transferase</keyword>
<dbReference type="PANTHER" id="PTHR22603">
    <property type="entry name" value="CHOLINE/ETHANOALAMINE KINASE"/>
    <property type="match status" value="1"/>
</dbReference>
<protein>
    <submittedName>
        <fullName evidence="2">Thiamine kinase</fullName>
    </submittedName>
</protein>
<evidence type="ECO:0000259" key="1">
    <source>
        <dbReference type="Pfam" id="PF01636"/>
    </source>
</evidence>
<dbReference type="SUPFAM" id="SSF56112">
    <property type="entry name" value="Protein kinase-like (PK-like)"/>
    <property type="match status" value="1"/>
</dbReference>
<sequence>MVDARDITTARSEQIAALPIWSGAIDIKPMVGGISNESWLVTDNRGGHVVRFGKDYLFHHVLRDRELMTARAAEEAALAPAVEHAEPGVMVCRYLNAKTYAEADVRANVERVALIVRAFHRKMPHHVSGPGFMFWPFHVIRDYARTLENGKSRMVDQLPAYLALADELEAVQQPLPIVFGHNDLLPANLLDTGDRLWLIDFEYAGFSTPMFDLAGLSSNASFSDEESEALLGYYFDRTPETPLRRSMAAMQCASLLREAMWSMVSELYLDAPGTDYVAYTHENLSRLETALDTFYSQYGRLS</sequence>
<feature type="domain" description="Aminoglycoside phosphotransferase" evidence="1">
    <location>
        <begin position="26"/>
        <end position="238"/>
    </location>
</feature>
<reference evidence="3" key="1">
    <citation type="submission" date="2016-10" db="EMBL/GenBank/DDBJ databases">
        <authorList>
            <person name="Varghese N."/>
            <person name="Submissions S."/>
        </authorList>
    </citation>
    <scope>NUCLEOTIDE SEQUENCE [LARGE SCALE GENOMIC DNA]</scope>
    <source>
        <strain evidence="3">ES.061</strain>
    </source>
</reference>
<evidence type="ECO:0000313" key="2">
    <source>
        <dbReference type="EMBL" id="SEB76935.1"/>
    </source>
</evidence>
<dbReference type="Proteomes" id="UP000199064">
    <property type="component" value="Unassembled WGS sequence"/>
</dbReference>
<dbReference type="InterPro" id="IPR002575">
    <property type="entry name" value="Aminoglycoside_PTrfase"/>
</dbReference>
<dbReference type="CDD" id="cd05151">
    <property type="entry name" value="ChoK-like"/>
    <property type="match status" value="1"/>
</dbReference>
<proteinExistence type="predicted"/>
<dbReference type="GO" id="GO:0004305">
    <property type="term" value="F:ethanolamine kinase activity"/>
    <property type="evidence" value="ECO:0007669"/>
    <property type="project" value="TreeGrafter"/>
</dbReference>
<name>A0A1H4M360_9HYPH</name>
<keyword evidence="2" id="KW-0418">Kinase</keyword>
<dbReference type="GO" id="GO:0006646">
    <property type="term" value="P:phosphatidylethanolamine biosynthetic process"/>
    <property type="evidence" value="ECO:0007669"/>
    <property type="project" value="TreeGrafter"/>
</dbReference>
<gene>
    <name evidence="2" type="ORF">SAMN05216452_3103</name>
</gene>